<reference evidence="2" key="1">
    <citation type="journal article" date="2014" name="Int. J. Syst. Evol. Microbiol.">
        <title>Complete genome sequence of Corynebacterium casei LMG S-19264T (=DSM 44701T), isolated from a smear-ripened cheese.</title>
        <authorList>
            <consortium name="US DOE Joint Genome Institute (JGI-PGF)"/>
            <person name="Walter F."/>
            <person name="Albersmeier A."/>
            <person name="Kalinowski J."/>
            <person name="Ruckert C."/>
        </authorList>
    </citation>
    <scope>NUCLEOTIDE SEQUENCE</scope>
    <source>
        <strain evidence="2">CGMCC 1.15478</strain>
    </source>
</reference>
<gene>
    <name evidence="2" type="ORF">GCM10011410_08740</name>
</gene>
<dbReference type="Proteomes" id="UP000641514">
    <property type="component" value="Unassembled WGS sequence"/>
</dbReference>
<feature type="transmembrane region" description="Helical" evidence="1">
    <location>
        <begin position="43"/>
        <end position="64"/>
    </location>
</feature>
<feature type="transmembrane region" description="Helical" evidence="1">
    <location>
        <begin position="12"/>
        <end position="31"/>
    </location>
</feature>
<feature type="transmembrane region" description="Helical" evidence="1">
    <location>
        <begin position="71"/>
        <end position="98"/>
    </location>
</feature>
<keyword evidence="3" id="KW-1185">Reference proteome</keyword>
<dbReference type="EMBL" id="BMJH01000001">
    <property type="protein sequence ID" value="GGC58504.1"/>
    <property type="molecule type" value="Genomic_DNA"/>
</dbReference>
<name>A0A916U3Q3_9ACTN</name>
<keyword evidence="1" id="KW-1133">Transmembrane helix</keyword>
<sequence length="271" mass="27506">MTAPDATLLRHRIFLTAGTLLIIGTYVYLVFLRPEGLPEGSGIASVVSLVGNTLGAILLLAGVIHRLPMTTVVLIPSAIALNIVIGHITSWLGIPLYLDSLGTVLVAALAGPAAGVAAGVLANVVWGMTIAPVAVAFAAVAALTGALAGYMVRAGLFKKLWLVPLGGAVTGILTALVAAPIAAFAFGGVTGGGATAVVAAFRAMGTGLLQATTLQGLLFDPLDKAIMFTVAALVVMSIPRRLLHQFPFAAAHLTTSKQTPAGPLRAPVRPE</sequence>
<organism evidence="2 3">
    <name type="scientific">Hoyosella rhizosphaerae</name>
    <dbReference type="NCBI Taxonomy" id="1755582"/>
    <lineage>
        <taxon>Bacteria</taxon>
        <taxon>Bacillati</taxon>
        <taxon>Actinomycetota</taxon>
        <taxon>Actinomycetes</taxon>
        <taxon>Mycobacteriales</taxon>
        <taxon>Hoyosellaceae</taxon>
        <taxon>Hoyosella</taxon>
    </lineage>
</organism>
<dbReference type="RefSeq" id="WP_188670995.1">
    <property type="nucleotide sequence ID" value="NZ_BMJH01000001.1"/>
</dbReference>
<keyword evidence="1" id="KW-0472">Membrane</keyword>
<proteinExistence type="predicted"/>
<comment type="caution">
    <text evidence="2">The sequence shown here is derived from an EMBL/GenBank/DDBJ whole genome shotgun (WGS) entry which is preliminary data.</text>
</comment>
<evidence type="ECO:0000313" key="2">
    <source>
        <dbReference type="EMBL" id="GGC58504.1"/>
    </source>
</evidence>
<feature type="transmembrane region" description="Helical" evidence="1">
    <location>
        <begin position="164"/>
        <end position="187"/>
    </location>
</feature>
<evidence type="ECO:0000313" key="3">
    <source>
        <dbReference type="Proteomes" id="UP000641514"/>
    </source>
</evidence>
<feature type="transmembrane region" description="Helical" evidence="1">
    <location>
        <begin position="104"/>
        <end position="126"/>
    </location>
</feature>
<protein>
    <recommendedName>
        <fullName evidence="4">Glycosyl transferase family 9</fullName>
    </recommendedName>
</protein>
<keyword evidence="1" id="KW-0812">Transmembrane</keyword>
<evidence type="ECO:0000256" key="1">
    <source>
        <dbReference type="SAM" id="Phobius"/>
    </source>
</evidence>
<dbReference type="AlphaFoldDB" id="A0A916U3Q3"/>
<feature type="transmembrane region" description="Helical" evidence="1">
    <location>
        <begin position="133"/>
        <end position="152"/>
    </location>
</feature>
<accession>A0A916U3Q3</accession>
<evidence type="ECO:0008006" key="4">
    <source>
        <dbReference type="Google" id="ProtNLM"/>
    </source>
</evidence>
<reference evidence="2" key="2">
    <citation type="submission" date="2020-09" db="EMBL/GenBank/DDBJ databases">
        <authorList>
            <person name="Sun Q."/>
            <person name="Zhou Y."/>
        </authorList>
    </citation>
    <scope>NUCLEOTIDE SEQUENCE</scope>
    <source>
        <strain evidence="2">CGMCC 1.15478</strain>
    </source>
</reference>